<feature type="transmembrane region" description="Helical" evidence="8">
    <location>
        <begin position="274"/>
        <end position="298"/>
    </location>
</feature>
<feature type="transmembrane region" description="Helical" evidence="8">
    <location>
        <begin position="6"/>
        <end position="30"/>
    </location>
</feature>
<dbReference type="GO" id="GO:0015297">
    <property type="term" value="F:antiporter activity"/>
    <property type="evidence" value="ECO:0007669"/>
    <property type="project" value="UniProtKB-KW"/>
</dbReference>
<dbReference type="Gene3D" id="1.20.1530.20">
    <property type="match status" value="1"/>
</dbReference>
<keyword evidence="12" id="KW-1185">Reference proteome</keyword>
<feature type="transmembrane region" description="Helical" evidence="8">
    <location>
        <begin position="42"/>
        <end position="60"/>
    </location>
</feature>
<comment type="subcellular location">
    <subcellularLocation>
        <location evidence="1">Membrane</location>
        <topology evidence="1">Multi-pass membrane protein</topology>
    </subcellularLocation>
</comment>
<dbReference type="SUPFAM" id="SSF52402">
    <property type="entry name" value="Adenine nucleotide alpha hydrolases-like"/>
    <property type="match status" value="1"/>
</dbReference>
<gene>
    <name evidence="11" type="ORF">D8S85_09700</name>
</gene>
<keyword evidence="4 8" id="KW-0812">Transmembrane</keyword>
<feature type="domain" description="Cation/H+ exchanger transmembrane" evidence="10">
    <location>
        <begin position="25"/>
        <end position="396"/>
    </location>
</feature>
<dbReference type="Proteomes" id="UP000270673">
    <property type="component" value="Chromosome"/>
</dbReference>
<evidence type="ECO:0000256" key="3">
    <source>
        <dbReference type="ARBA" id="ARBA00022449"/>
    </source>
</evidence>
<protein>
    <submittedName>
        <fullName evidence="11">Cation:proton antiporter</fullName>
    </submittedName>
</protein>
<dbReference type="Pfam" id="PF00999">
    <property type="entry name" value="Na_H_Exchanger"/>
    <property type="match status" value="1"/>
</dbReference>
<feature type="transmembrane region" description="Helical" evidence="8">
    <location>
        <begin position="97"/>
        <end position="120"/>
    </location>
</feature>
<evidence type="ECO:0000313" key="11">
    <source>
        <dbReference type="EMBL" id="AZS29793.1"/>
    </source>
</evidence>
<dbReference type="Gene3D" id="3.40.50.620">
    <property type="entry name" value="HUPs"/>
    <property type="match status" value="1"/>
</dbReference>
<organism evidence="11 12">
    <name type="scientific">Butyricimonas faecalis</name>
    <dbReference type="NCBI Taxonomy" id="2093856"/>
    <lineage>
        <taxon>Bacteria</taxon>
        <taxon>Pseudomonadati</taxon>
        <taxon>Bacteroidota</taxon>
        <taxon>Bacteroidia</taxon>
        <taxon>Bacteroidales</taxon>
        <taxon>Odoribacteraceae</taxon>
        <taxon>Butyricimonas</taxon>
    </lineage>
</organism>
<evidence type="ECO:0000256" key="1">
    <source>
        <dbReference type="ARBA" id="ARBA00004141"/>
    </source>
</evidence>
<dbReference type="EMBL" id="CP032819">
    <property type="protein sequence ID" value="AZS29793.1"/>
    <property type="molecule type" value="Genomic_DNA"/>
</dbReference>
<evidence type="ECO:0000256" key="4">
    <source>
        <dbReference type="ARBA" id="ARBA00022692"/>
    </source>
</evidence>
<dbReference type="InterPro" id="IPR006016">
    <property type="entry name" value="UspA"/>
</dbReference>
<keyword evidence="6" id="KW-0406">Ion transport</keyword>
<keyword evidence="7 8" id="KW-0472">Membrane</keyword>
<evidence type="ECO:0000313" key="12">
    <source>
        <dbReference type="Proteomes" id="UP000270673"/>
    </source>
</evidence>
<accession>A0A3Q9IQZ0</accession>
<dbReference type="RefSeq" id="WP_106480519.1">
    <property type="nucleotide sequence ID" value="NZ_CP032819.1"/>
</dbReference>
<evidence type="ECO:0000256" key="2">
    <source>
        <dbReference type="ARBA" id="ARBA00022448"/>
    </source>
</evidence>
<name>A0A3Q9IQZ0_9BACT</name>
<feature type="transmembrane region" description="Helical" evidence="8">
    <location>
        <begin position="126"/>
        <end position="145"/>
    </location>
</feature>
<keyword evidence="2" id="KW-0813">Transport</keyword>
<dbReference type="InterPro" id="IPR014729">
    <property type="entry name" value="Rossmann-like_a/b/a_fold"/>
</dbReference>
<feature type="transmembrane region" description="Helical" evidence="8">
    <location>
        <begin position="304"/>
        <end position="325"/>
    </location>
</feature>
<dbReference type="PANTHER" id="PTHR43562:SF4">
    <property type="entry name" value="NA(+)_H(+) ANTIPORTER NHAS5"/>
    <property type="match status" value="1"/>
</dbReference>
<evidence type="ECO:0000256" key="6">
    <source>
        <dbReference type="ARBA" id="ARBA00023065"/>
    </source>
</evidence>
<feature type="transmembrane region" description="Helical" evidence="8">
    <location>
        <begin position="189"/>
        <end position="211"/>
    </location>
</feature>
<sequence>MLNPNILSITLPLTNPVLIFSVILFIILFAPLVLHRFKIPDIVGLIIAGALIGPYGLHIMDRDSSIVLFGTVGLLYIMFVAGLEIDMADFKKNSKRGLIFGLYTFFIPMILGTLAGVYLLDFSYPTSILLASMFASHTLVTYPIVSKYGITKNRAINVTIGGTVITCLLALFVLAVIVGMSTGELTQGFWIQLGVSTIVFAFIVLWGFPFVGRWYFKRYDDRVGQFIFVLGLVFFASFLAEAAGLEAIIGAFLAGLALNRLIPNTSALMNRIEFVGNALFIPFFLIGVGMLVNFHVFLYDLTTIWVAVVMCVVATVSKFIPAWLAQKNFRFTASERTLIFGLSNAQAAATLAAVLVGYNVILGTTPEGEPIRLLNESVLNGTIVMILVTCIIASFATQKGAQEVALAEFAEDESVDNEEIEDRILIPLSNIENVEELVSLAVTIKSKKVKAVMTALNVIQADEGDSMAEKKANLLLEKATKAAAATDNELVTSLRYDEDIVNGIKNATKEHKITDIVLGLRKEGVISDTFLGNLTDRVLSKCATTTLVYRPAQPLSTIKRYIVVVPFRAEREIGFPYWVIRIWNMAKNSSSKIVFYADTAVLNVLQDIQAKHHIEVEFNEFNNWDDFLIISRDVKENDALMIVMSRRNYPSYLKNMMMIPTYLNKYFCKNSCILVYPMQIGIGEQELGALKSIPHADSHDSLDDLADVLRGLFKRNK</sequence>
<dbReference type="GO" id="GO:0016020">
    <property type="term" value="C:membrane"/>
    <property type="evidence" value="ECO:0007669"/>
    <property type="project" value="UniProtKB-SubCell"/>
</dbReference>
<feature type="transmembrane region" description="Helical" evidence="8">
    <location>
        <begin position="337"/>
        <end position="358"/>
    </location>
</feature>
<keyword evidence="5 8" id="KW-1133">Transmembrane helix</keyword>
<evidence type="ECO:0000259" key="9">
    <source>
        <dbReference type="Pfam" id="PF00582"/>
    </source>
</evidence>
<feature type="transmembrane region" description="Helical" evidence="8">
    <location>
        <begin position="66"/>
        <end position="85"/>
    </location>
</feature>
<evidence type="ECO:0000256" key="5">
    <source>
        <dbReference type="ARBA" id="ARBA00022989"/>
    </source>
</evidence>
<feature type="transmembrane region" description="Helical" evidence="8">
    <location>
        <begin position="378"/>
        <end position="396"/>
    </location>
</feature>
<dbReference type="InterPro" id="IPR038770">
    <property type="entry name" value="Na+/solute_symporter_sf"/>
</dbReference>
<evidence type="ECO:0000256" key="8">
    <source>
        <dbReference type="SAM" id="Phobius"/>
    </source>
</evidence>
<dbReference type="PANTHER" id="PTHR43562">
    <property type="entry name" value="NAPA-TYPE SODIUM/HYDROGEN ANTIPORTER"/>
    <property type="match status" value="1"/>
</dbReference>
<feature type="transmembrane region" description="Helical" evidence="8">
    <location>
        <begin position="157"/>
        <end position="177"/>
    </location>
</feature>
<dbReference type="GO" id="GO:1902600">
    <property type="term" value="P:proton transmembrane transport"/>
    <property type="evidence" value="ECO:0007669"/>
    <property type="project" value="InterPro"/>
</dbReference>
<keyword evidence="3" id="KW-0050">Antiport</keyword>
<evidence type="ECO:0000259" key="10">
    <source>
        <dbReference type="Pfam" id="PF00999"/>
    </source>
</evidence>
<dbReference type="AlphaFoldDB" id="A0A3Q9IQZ0"/>
<dbReference type="Pfam" id="PF00582">
    <property type="entry name" value="Usp"/>
    <property type="match status" value="1"/>
</dbReference>
<evidence type="ECO:0000256" key="7">
    <source>
        <dbReference type="ARBA" id="ARBA00023136"/>
    </source>
</evidence>
<dbReference type="KEGG" id="buy:D8S85_09700"/>
<proteinExistence type="predicted"/>
<dbReference type="InterPro" id="IPR006153">
    <property type="entry name" value="Cation/H_exchanger_TM"/>
</dbReference>
<feature type="domain" description="UspA" evidence="9">
    <location>
        <begin position="423"/>
        <end position="550"/>
    </location>
</feature>
<dbReference type="OrthoDB" id="9793589at2"/>
<reference evidence="11 12" key="1">
    <citation type="submission" date="2018-10" db="EMBL/GenBank/DDBJ databases">
        <title>Butyricimonas faecalis sp. nov., isolated from human faeces and emended description of the genus Butyricimonas.</title>
        <authorList>
            <person name="Le Roy T."/>
            <person name="Van der Smissen P."/>
            <person name="Paquot A."/>
            <person name="Delzenne N."/>
            <person name="Muccioli G."/>
            <person name="Collet J.-F."/>
            <person name="Cani P.D."/>
        </authorList>
    </citation>
    <scope>NUCLEOTIDE SEQUENCE [LARGE SCALE GENOMIC DNA]</scope>
    <source>
        <strain evidence="11 12">H184</strain>
    </source>
</reference>